<keyword evidence="3" id="KW-0378">Hydrolase</keyword>
<dbReference type="PANTHER" id="PTHR38478">
    <property type="entry name" value="PEPTIDASE M1A AND M12B"/>
    <property type="match status" value="1"/>
</dbReference>
<evidence type="ECO:0000259" key="1">
    <source>
        <dbReference type="Pfam" id="PF16313"/>
    </source>
</evidence>
<proteinExistence type="predicted"/>
<dbReference type="EMBL" id="AP027272">
    <property type="protein sequence ID" value="BDX05685.1"/>
    <property type="molecule type" value="Genomic_DNA"/>
</dbReference>
<feature type="domain" description="DUF5117" evidence="2">
    <location>
        <begin position="96"/>
        <end position="288"/>
    </location>
</feature>
<reference evidence="3" key="1">
    <citation type="submission" date="2023-01" db="EMBL/GenBank/DDBJ databases">
        <title>Complete genome sequence of Planctobacterium marinum strain Dej080120_11.</title>
        <authorList>
            <person name="Ueki S."/>
            <person name="Maruyama F."/>
        </authorList>
    </citation>
    <scope>NUCLEOTIDE SEQUENCE</scope>
    <source>
        <strain evidence="3">Dej080120_11</strain>
    </source>
</reference>
<dbReference type="RefSeq" id="WP_338291673.1">
    <property type="nucleotide sequence ID" value="NZ_AP027272.1"/>
</dbReference>
<dbReference type="GO" id="GO:0008237">
    <property type="term" value="F:metallopeptidase activity"/>
    <property type="evidence" value="ECO:0007669"/>
    <property type="project" value="UniProtKB-KW"/>
</dbReference>
<keyword evidence="3" id="KW-0482">Metalloprotease</keyword>
<sequence>MELLMHNLYCQFHNILRLFYLLTLSLLAAPLQAEEKSKTLSAMTSYSDVKAGFIDVWYEPEEDKTYFRVPRQLGDFIYQTSLSHGLGSNDIGLDRGQLGDTRLVSFLRSGNKLLMQQKNTQYRATSDNPVEKKAIEDSFANAILWQFPLLDSDEEYWLVDASEFLLRDTHEVVDRLKGRKQGSFKLDLSRSSVDADSYKSFPHNTELEARLTFIGNAPGKYVRQVAIDPKNVSLRIRHSFVKLPEPGYEPLQYHSLSGYFDYSFQDYGKPINESLTQQWIPRHRLAKKTPGAEMSEAVEPIVYYLDAGVPEPVRSALLDGARWWNEAFEAIGYRDAFRVEVLPPDADPMDVRYNIIQWVHRATRGWSYGASVVDPRTGEIIKGHVSLGSLRIRQDYLIAQAMLSPFAESNHEDQALQQLAINRIKQLSAHEVGHTLGLAHNFAASAYDRASVMDYPHPLFELNSGKISVENAYTDSIGIWDRRAIAYAYSDFTGLDAEQQRAAMIQHNQANGYWFVSDADARDISDAHPYASLWDNGEDAVAELNRVMKLRHQALLNFGEASLHAGRPYSDLEEILIPLYYFHRYQAIAAGKFIGGVNYNYAVKGEVELVHGSVSAEQQNIAIKVLLKTLLPEFLNLPESVVQLIAPKAHEQYRTRESNHGEMGVVFDRFALANKSIQHTLNILLANERLMRLTQQAAADRNLPSVSQLLLNIHNTLFKKLYTGISAEIQVQTLSLINSNYLNKLHAADTPLTLKASYYEAVTTIHEKLKAMQGRSDINSVLKRFVNFEVFRLQQGISSESWQPVPLPQLPPGSPI</sequence>
<protein>
    <submittedName>
        <fullName evidence="3">Periplasmic metalloprotease</fullName>
    </submittedName>
</protein>
<dbReference type="InterPro" id="IPR032534">
    <property type="entry name" value="EcxA_zinc-bd"/>
</dbReference>
<dbReference type="Proteomes" id="UP001333710">
    <property type="component" value="Chromosome"/>
</dbReference>
<name>A0AA48I4C5_9ALTE</name>
<dbReference type="SUPFAM" id="SSF55486">
    <property type="entry name" value="Metalloproteases ('zincins'), catalytic domain"/>
    <property type="match status" value="1"/>
</dbReference>
<dbReference type="CDD" id="cd04276">
    <property type="entry name" value="ZnMc_MMP_like_2"/>
    <property type="match status" value="1"/>
</dbReference>
<accession>A0AA48I4C5</accession>
<evidence type="ECO:0000259" key="2">
    <source>
        <dbReference type="Pfam" id="PF17148"/>
    </source>
</evidence>
<dbReference type="KEGG" id="pmaw:MACH26_12060"/>
<dbReference type="Gene3D" id="3.40.390.10">
    <property type="entry name" value="Collagenase (Catalytic Domain)"/>
    <property type="match status" value="1"/>
</dbReference>
<dbReference type="InterPro" id="IPR024079">
    <property type="entry name" value="MetalloPept_cat_dom_sf"/>
</dbReference>
<dbReference type="PANTHER" id="PTHR38478:SF1">
    <property type="entry name" value="ZINC DEPENDENT METALLOPROTEASE DOMAIN LIPOPROTEIN"/>
    <property type="match status" value="1"/>
</dbReference>
<dbReference type="AlphaFoldDB" id="A0AA48I4C5"/>
<dbReference type="Pfam" id="PF17148">
    <property type="entry name" value="DUF5117"/>
    <property type="match status" value="1"/>
</dbReference>
<gene>
    <name evidence="3" type="ORF">MACH26_12060</name>
</gene>
<dbReference type="Pfam" id="PF16313">
    <property type="entry name" value="DUF4953"/>
    <property type="match status" value="1"/>
</dbReference>
<feature type="domain" description="EcxA zinc-binding" evidence="1">
    <location>
        <begin position="414"/>
        <end position="722"/>
    </location>
</feature>
<keyword evidence="3" id="KW-0645">Protease</keyword>
<dbReference type="InterPro" id="IPR033413">
    <property type="entry name" value="DUF5117"/>
</dbReference>
<keyword evidence="4" id="KW-1185">Reference proteome</keyword>
<evidence type="ECO:0000313" key="3">
    <source>
        <dbReference type="EMBL" id="BDX05685.1"/>
    </source>
</evidence>
<organism evidence="3 4">
    <name type="scientific">Planctobacterium marinum</name>
    <dbReference type="NCBI Taxonomy" id="1631968"/>
    <lineage>
        <taxon>Bacteria</taxon>
        <taxon>Pseudomonadati</taxon>
        <taxon>Pseudomonadota</taxon>
        <taxon>Gammaproteobacteria</taxon>
        <taxon>Alteromonadales</taxon>
        <taxon>Alteromonadaceae</taxon>
        <taxon>Planctobacterium</taxon>
    </lineage>
</organism>
<evidence type="ECO:0000313" key="4">
    <source>
        <dbReference type="Proteomes" id="UP001333710"/>
    </source>
</evidence>
<dbReference type="InterPro" id="IPR034032">
    <property type="entry name" value="Zn_MMP-like_bac"/>
</dbReference>